<comment type="function">
    <text evidence="9">Thought to be a Golgi-localized beta-glycan synthase that polymerize the backbones of noncellulosic polysaccharides (hemicelluloses) of plant cell wall.</text>
</comment>
<evidence type="ECO:0008006" key="17">
    <source>
        <dbReference type="Google" id="ProtNLM"/>
    </source>
</evidence>
<comment type="subcellular location">
    <subcellularLocation>
        <location evidence="1">Golgi apparatus membrane</location>
        <topology evidence="1">Multi-pass membrane protein</topology>
    </subcellularLocation>
</comment>
<evidence type="ECO:0000256" key="10">
    <source>
        <dbReference type="ARBA" id="ARBA00061286"/>
    </source>
</evidence>
<dbReference type="InterPro" id="IPR005150">
    <property type="entry name" value="Cellulose_synth"/>
</dbReference>
<feature type="active site" evidence="11">
    <location>
        <position position="778"/>
    </location>
</feature>
<dbReference type="Gene3D" id="3.90.550.10">
    <property type="entry name" value="Spore Coat Polysaccharide Biosynthesis Protein SpsA, Chain A"/>
    <property type="match status" value="1"/>
</dbReference>
<evidence type="ECO:0000256" key="1">
    <source>
        <dbReference type="ARBA" id="ARBA00004653"/>
    </source>
</evidence>
<feature type="binding site" evidence="12">
    <location>
        <position position="342"/>
    </location>
    <ligand>
        <name>UDP-alpha-D-glucose</name>
        <dbReference type="ChEBI" id="CHEBI:58885"/>
    </ligand>
</feature>
<proteinExistence type="inferred from homology"/>
<evidence type="ECO:0000256" key="3">
    <source>
        <dbReference type="ARBA" id="ARBA00022679"/>
    </source>
</evidence>
<dbReference type="Proteomes" id="UP001642360">
    <property type="component" value="Unassembled WGS sequence"/>
</dbReference>
<gene>
    <name evidence="15" type="ORF">ILEXP_LOCUS56249</name>
</gene>
<reference evidence="15 16" key="1">
    <citation type="submission" date="2024-02" db="EMBL/GenBank/DDBJ databases">
        <authorList>
            <person name="Vignale AGUSTIN F."/>
            <person name="Sosa J E."/>
            <person name="Modenutti C."/>
        </authorList>
    </citation>
    <scope>NUCLEOTIDE SEQUENCE [LARGE SCALE GENOMIC DNA]</scope>
</reference>
<dbReference type="PANTHER" id="PTHR13301">
    <property type="entry name" value="X-BOX TRANSCRIPTION FACTOR-RELATED"/>
    <property type="match status" value="1"/>
</dbReference>
<dbReference type="EMBL" id="CAUOFW020009446">
    <property type="protein sequence ID" value="CAK9185813.1"/>
    <property type="molecule type" value="Genomic_DNA"/>
</dbReference>
<feature type="binding site" evidence="12">
    <location>
        <position position="312"/>
    </location>
    <ligand>
        <name>UDP-alpha-D-glucose</name>
        <dbReference type="ChEBI" id="CHEBI:58885"/>
    </ligand>
</feature>
<sequence length="854" mass="96260">MSNSQDSSPGDNKSHGNQNESYLKDTIYTGGFNSVTRAHVRKSSEEVSMEVKSKMICGMNGCDEKVGEGFSKSQCECGYKICRDCYLDCNGDVGGYCPGCKEPYKDLSGDECDEPRFKEKKEANSLPTMGGGIKLEKNFSLVQSYKAPNQEFDQSRWLFETKGTYGYGNAVWPRDGYDFGPGNDRSGNPPEFNDRRNKPLTRKVGVSAAILSPYRLLIMLRLGALVCFLTWRISNPNRDAMWLWVMSVVCEIWFAFSWLLDQLPKLCPVKRLTDLSVLKERFEPSGPNLQNPKGISDLPGIDVFVSTADPEKEPPLVTANTILSILAVDYPVEKLACYLSDDGGSLVTFEALAEAASFARIWVPFCRKHNIEPRNPEAYFGQKNDPLKNKKQLDFVRERRRLKREYDEFKVRITALPDSIRRRSDAYNAQEELRAKKKQREIGENPLEPVKVSQATWMSDGTHWHGTWPSAEEDHSRGDHAGIIQIMLAPPNPETFFGKKADEKDFIDTTDVDIRLPMLVYVSREKRPGYDHNKKAGAMNALVRASAIMSNGPFVLNLDCDHYVHNSLALREGICFMLDRGGDKICYVQFPQRFEGIDPNDRYANRNTVFFDVSMRALDGLQGPMYVGTGCIFRRTALYGFSPPRATEHHGWFGRKKIKMLLKKPKMPKNQEDDDMVLPIIGDQNGDDEVINYLIPSKFGNSNSLIDSITIAEFGGRQLHELRGKGCQSRLASSLAVQHEPLDSAAIVEAVSVISCFYEIKTEWGKSVGWIYGSVTEDVVTGYRMHNRGWRSVYYVTKRDAFRGTAPINLTDRLIQVLRWATGSVEIFFSRNNALFADGQESHSMTGGEMNNSG</sequence>
<dbReference type="GO" id="GO:0016757">
    <property type="term" value="F:glycosyltransferase activity"/>
    <property type="evidence" value="ECO:0007669"/>
    <property type="project" value="UniProtKB-KW"/>
</dbReference>
<evidence type="ECO:0000256" key="12">
    <source>
        <dbReference type="PIRSR" id="PIRSR605150-2"/>
    </source>
</evidence>
<evidence type="ECO:0000256" key="5">
    <source>
        <dbReference type="ARBA" id="ARBA00022989"/>
    </source>
</evidence>
<dbReference type="Pfam" id="PF14570">
    <property type="entry name" value="zf-RING_4"/>
    <property type="match status" value="1"/>
</dbReference>
<accession>A0ABC8UXK4</accession>
<evidence type="ECO:0000256" key="2">
    <source>
        <dbReference type="ARBA" id="ARBA00022676"/>
    </source>
</evidence>
<dbReference type="GO" id="GO:0000139">
    <property type="term" value="C:Golgi membrane"/>
    <property type="evidence" value="ECO:0007669"/>
    <property type="project" value="UniProtKB-SubCell"/>
</dbReference>
<keyword evidence="16" id="KW-1185">Reference proteome</keyword>
<keyword evidence="8" id="KW-0961">Cell wall biogenesis/degradation</keyword>
<evidence type="ECO:0000256" key="13">
    <source>
        <dbReference type="PIRSR" id="PIRSR605150-3"/>
    </source>
</evidence>
<keyword evidence="3" id="KW-0808">Transferase</keyword>
<keyword evidence="7" id="KW-0472">Membrane</keyword>
<protein>
    <recommendedName>
        <fullName evidence="17">Cellulose synthase-like protein D3</fullName>
    </recommendedName>
</protein>
<feature type="active site" evidence="11">
    <location>
        <position position="342"/>
    </location>
</feature>
<evidence type="ECO:0000256" key="14">
    <source>
        <dbReference type="SAM" id="MobiDB-lite"/>
    </source>
</evidence>
<evidence type="ECO:0000256" key="8">
    <source>
        <dbReference type="ARBA" id="ARBA00023316"/>
    </source>
</evidence>
<dbReference type="Pfam" id="PF03552">
    <property type="entry name" value="Cellulose_synt"/>
    <property type="match status" value="1"/>
</dbReference>
<dbReference type="SUPFAM" id="SSF57850">
    <property type="entry name" value="RING/U-box"/>
    <property type="match status" value="1"/>
</dbReference>
<evidence type="ECO:0000256" key="7">
    <source>
        <dbReference type="ARBA" id="ARBA00023136"/>
    </source>
</evidence>
<dbReference type="FunFam" id="3.90.550.10:FF:000027">
    <property type="entry name" value="Cellulose synthase-like protein D4"/>
    <property type="match status" value="1"/>
</dbReference>
<dbReference type="AlphaFoldDB" id="A0ABC8UXK4"/>
<evidence type="ECO:0000256" key="11">
    <source>
        <dbReference type="PIRSR" id="PIRSR605150-1"/>
    </source>
</evidence>
<evidence type="ECO:0000256" key="9">
    <source>
        <dbReference type="ARBA" id="ARBA00037405"/>
    </source>
</evidence>
<feature type="binding site" evidence="12">
    <location>
        <position position="313"/>
    </location>
    <ligand>
        <name>UDP-alpha-D-glucose</name>
        <dbReference type="ChEBI" id="CHEBI:58885"/>
    </ligand>
</feature>
<feature type="binding site" evidence="12">
    <location>
        <position position="306"/>
    </location>
    <ligand>
        <name>UDP-alpha-D-glucose</name>
        <dbReference type="ChEBI" id="CHEBI:58885"/>
    </ligand>
</feature>
<evidence type="ECO:0000256" key="6">
    <source>
        <dbReference type="ARBA" id="ARBA00023034"/>
    </source>
</evidence>
<comment type="caution">
    <text evidence="15">The sequence shown here is derived from an EMBL/GenBank/DDBJ whole genome shotgun (WGS) entry which is preliminary data.</text>
</comment>
<evidence type="ECO:0000313" key="16">
    <source>
        <dbReference type="Proteomes" id="UP001642360"/>
    </source>
</evidence>
<keyword evidence="4" id="KW-0812">Transmembrane</keyword>
<dbReference type="SUPFAM" id="SSF53448">
    <property type="entry name" value="Nucleotide-diphospho-sugar transferases"/>
    <property type="match status" value="1"/>
</dbReference>
<organism evidence="15 16">
    <name type="scientific">Ilex paraguariensis</name>
    <name type="common">yerba mate</name>
    <dbReference type="NCBI Taxonomy" id="185542"/>
    <lineage>
        <taxon>Eukaryota</taxon>
        <taxon>Viridiplantae</taxon>
        <taxon>Streptophyta</taxon>
        <taxon>Embryophyta</taxon>
        <taxon>Tracheophyta</taxon>
        <taxon>Spermatophyta</taxon>
        <taxon>Magnoliopsida</taxon>
        <taxon>eudicotyledons</taxon>
        <taxon>Gunneridae</taxon>
        <taxon>Pentapetalae</taxon>
        <taxon>asterids</taxon>
        <taxon>campanulids</taxon>
        <taxon>Aquifoliales</taxon>
        <taxon>Aquifoliaceae</taxon>
        <taxon>Ilex</taxon>
    </lineage>
</organism>
<keyword evidence="2" id="KW-0328">Glycosyltransferase</keyword>
<name>A0ABC8UXK4_9AQUA</name>
<evidence type="ECO:0000256" key="4">
    <source>
        <dbReference type="ARBA" id="ARBA00022692"/>
    </source>
</evidence>
<keyword evidence="5" id="KW-1133">Transmembrane helix</keyword>
<dbReference type="InterPro" id="IPR029044">
    <property type="entry name" value="Nucleotide-diphossugar_trans"/>
</dbReference>
<evidence type="ECO:0000313" key="15">
    <source>
        <dbReference type="EMBL" id="CAK9185813.1"/>
    </source>
</evidence>
<feature type="region of interest" description="Disordered" evidence="14">
    <location>
        <begin position="1"/>
        <end position="20"/>
    </location>
</feature>
<keyword evidence="6" id="KW-0333">Golgi apparatus</keyword>
<feature type="binding site" evidence="12">
    <location>
        <position position="534"/>
    </location>
    <ligand>
        <name>UDP-alpha-D-glucose</name>
        <dbReference type="ChEBI" id="CHEBI:58885"/>
    </ligand>
</feature>
<comment type="similarity">
    <text evidence="10">Belongs to the glycosyltransferase 2 family. Plant cellulose synthase-like D subfamily.</text>
</comment>
<feature type="binding site" evidence="13">
    <location>
        <position position="535"/>
    </location>
    <ligand>
        <name>Mn(2+)</name>
        <dbReference type="ChEBI" id="CHEBI:29035"/>
    </ligand>
</feature>
<feature type="binding site" evidence="13">
    <location>
        <position position="559"/>
    </location>
    <ligand>
        <name>Mn(2+)</name>
        <dbReference type="ChEBI" id="CHEBI:29035"/>
    </ligand>
</feature>
<dbReference type="GO" id="GO:0071555">
    <property type="term" value="P:cell wall organization"/>
    <property type="evidence" value="ECO:0007669"/>
    <property type="project" value="UniProtKB-KW"/>
</dbReference>